<dbReference type="InterPro" id="IPR001849">
    <property type="entry name" value="PH_domain"/>
</dbReference>
<dbReference type="GO" id="GO:0055037">
    <property type="term" value="C:recycling endosome"/>
    <property type="evidence" value="ECO:0007669"/>
    <property type="project" value="TreeGrafter"/>
</dbReference>
<keyword evidence="4" id="KW-1185">Reference proteome</keyword>
<name>A0AAV8WYX8_9CUCU</name>
<dbReference type="CDD" id="cd00821">
    <property type="entry name" value="PH"/>
    <property type="match status" value="1"/>
</dbReference>
<dbReference type="SMART" id="SM00233">
    <property type="entry name" value="PH"/>
    <property type="match status" value="1"/>
</dbReference>
<dbReference type="InterPro" id="IPR045188">
    <property type="entry name" value="Boi1/Boi2-like"/>
</dbReference>
<dbReference type="AlphaFoldDB" id="A0AAV8WYX8"/>
<dbReference type="Pfam" id="PF00169">
    <property type="entry name" value="PH"/>
    <property type="match status" value="1"/>
</dbReference>
<evidence type="ECO:0000256" key="1">
    <source>
        <dbReference type="ARBA" id="ARBA00022553"/>
    </source>
</evidence>
<feature type="non-terminal residue" evidence="3">
    <location>
        <position position="494"/>
    </location>
</feature>
<feature type="domain" description="PH" evidence="2">
    <location>
        <begin position="1"/>
        <end position="89"/>
    </location>
</feature>
<gene>
    <name evidence="3" type="ORF">NQ314_015398</name>
</gene>
<dbReference type="GO" id="GO:0042147">
    <property type="term" value="P:retrograde transport, endosome to Golgi"/>
    <property type="evidence" value="ECO:0007669"/>
    <property type="project" value="TreeGrafter"/>
</dbReference>
<comment type="caution">
    <text evidence="3">The sequence shown here is derived from an EMBL/GenBank/DDBJ whole genome shotgun (WGS) entry which is preliminary data.</text>
</comment>
<dbReference type="GO" id="GO:0007032">
    <property type="term" value="P:endosome organization"/>
    <property type="evidence" value="ECO:0007669"/>
    <property type="project" value="TreeGrafter"/>
</dbReference>
<evidence type="ECO:0000313" key="4">
    <source>
        <dbReference type="Proteomes" id="UP001162156"/>
    </source>
</evidence>
<proteinExistence type="predicted"/>
<dbReference type="PANTHER" id="PTHR22902:SF27">
    <property type="entry name" value="PLECKSTRIN HOMOLOGY DOMAIN-CONTAINING FAMILY A MEMBER 3"/>
    <property type="match status" value="1"/>
</dbReference>
<dbReference type="GO" id="GO:0005829">
    <property type="term" value="C:cytosol"/>
    <property type="evidence" value="ECO:0007669"/>
    <property type="project" value="GOC"/>
</dbReference>
<dbReference type="PROSITE" id="PS50003">
    <property type="entry name" value="PH_DOMAIN"/>
    <property type="match status" value="1"/>
</dbReference>
<protein>
    <recommendedName>
        <fullName evidence="2">PH domain-containing protein</fullName>
    </recommendedName>
</protein>
<dbReference type="InterPro" id="IPR011993">
    <property type="entry name" value="PH-like_dom_sf"/>
</dbReference>
<sequence>MGLKMMSSYKRYWFVLEGRLLLYYRSKDEYEAISPCKGSINLGPPCNVKPCSSLAGVFQIETRTSTITLRAENREDQTRWMQGIMSALNQNKNSNRLSHFRYSLDELTQQQVVKGVLERQNTIPQRISSPASDTNNEIIQRLQKMGAQSYSGNMSIINHVANNKKGENTNNSNLKENDVQDLTMYRGTILIDNEQYGVIKRNSVTENIDLSTIKPAEHIYERISRDSTISTNNVEFNYSVPHKTTESGEKALLQKTPVPTANCKDEDINNSNILRKVMEDKKNVMENLDRPTTFLLENETYYGVAKPDAIQNDKDNADKGNKTINEHYCRIDKRIRFSNTDLKLIYTEPETTAFVDHNENNLVLSSGQEGKRGEDNAYSITKLYDSDILKMNNTVEYEDLDNYSEYTEPVYSPKEDIYTEYNDKKDVKLKKTSSFIKRVWKKRGKHKEKEIDIEELYESVPATVVEKVSITDGTAVQMLSELQNILENKKPILK</sequence>
<dbReference type="PANTHER" id="PTHR22902">
    <property type="entry name" value="SESQUIPEDALIAN"/>
    <property type="match status" value="1"/>
</dbReference>
<reference evidence="3" key="1">
    <citation type="journal article" date="2023" name="Insect Mol. Biol.">
        <title>Genome sequencing provides insights into the evolution of gene families encoding plant cell wall-degrading enzymes in longhorned beetles.</title>
        <authorList>
            <person name="Shin N.R."/>
            <person name="Okamura Y."/>
            <person name="Kirsch R."/>
            <person name="Pauchet Y."/>
        </authorList>
    </citation>
    <scope>NUCLEOTIDE SEQUENCE</scope>
    <source>
        <strain evidence="3">RBIC_L_NR</strain>
    </source>
</reference>
<dbReference type="Gene3D" id="2.30.29.30">
    <property type="entry name" value="Pleckstrin-homology domain (PH domain)/Phosphotyrosine-binding domain (PTB)"/>
    <property type="match status" value="1"/>
</dbReference>
<dbReference type="SUPFAM" id="SSF50729">
    <property type="entry name" value="PH domain-like"/>
    <property type="match status" value="1"/>
</dbReference>
<dbReference type="EMBL" id="JANEYF010004267">
    <property type="protein sequence ID" value="KAJ8931682.1"/>
    <property type="molecule type" value="Genomic_DNA"/>
</dbReference>
<organism evidence="3 4">
    <name type="scientific">Rhamnusium bicolor</name>
    <dbReference type="NCBI Taxonomy" id="1586634"/>
    <lineage>
        <taxon>Eukaryota</taxon>
        <taxon>Metazoa</taxon>
        <taxon>Ecdysozoa</taxon>
        <taxon>Arthropoda</taxon>
        <taxon>Hexapoda</taxon>
        <taxon>Insecta</taxon>
        <taxon>Pterygota</taxon>
        <taxon>Neoptera</taxon>
        <taxon>Endopterygota</taxon>
        <taxon>Coleoptera</taxon>
        <taxon>Polyphaga</taxon>
        <taxon>Cucujiformia</taxon>
        <taxon>Chrysomeloidea</taxon>
        <taxon>Cerambycidae</taxon>
        <taxon>Lepturinae</taxon>
        <taxon>Rhagiini</taxon>
        <taxon>Rhamnusium</taxon>
    </lineage>
</organism>
<dbReference type="GO" id="GO:0005802">
    <property type="term" value="C:trans-Golgi network"/>
    <property type="evidence" value="ECO:0007669"/>
    <property type="project" value="TreeGrafter"/>
</dbReference>
<evidence type="ECO:0000259" key="2">
    <source>
        <dbReference type="PROSITE" id="PS50003"/>
    </source>
</evidence>
<evidence type="ECO:0000313" key="3">
    <source>
        <dbReference type="EMBL" id="KAJ8931682.1"/>
    </source>
</evidence>
<dbReference type="GO" id="GO:0001881">
    <property type="term" value="P:receptor recycling"/>
    <property type="evidence" value="ECO:0007669"/>
    <property type="project" value="TreeGrafter"/>
</dbReference>
<keyword evidence="1" id="KW-0597">Phosphoprotein</keyword>
<dbReference type="Proteomes" id="UP001162156">
    <property type="component" value="Unassembled WGS sequence"/>
</dbReference>
<dbReference type="GO" id="GO:0005769">
    <property type="term" value="C:early endosome"/>
    <property type="evidence" value="ECO:0007669"/>
    <property type="project" value="TreeGrafter"/>
</dbReference>
<accession>A0AAV8WYX8</accession>